<reference evidence="2 3" key="1">
    <citation type="journal article" date="2009" name="Appl. Environ. Microbiol.">
        <title>Metabolic versatility and indigenous origin of the archaeon Thermococcus sibiricus, isolated from a siberian oil reservoir, as revealed by genome analysis.</title>
        <authorList>
            <person name="Mardanov A.V."/>
            <person name="Ravin N.V."/>
            <person name="Svetlitchnyi V.A."/>
            <person name="Beletsky A.V."/>
            <person name="Miroshnichenko M.L."/>
            <person name="Bonch-Osmolovskaya E.A."/>
            <person name="Skryabin K.G."/>
        </authorList>
    </citation>
    <scope>NUCLEOTIDE SEQUENCE [LARGE SCALE GENOMIC DNA]</scope>
    <source>
        <strain evidence="3">DSM 12597 / MM 739</strain>
    </source>
</reference>
<keyword evidence="2" id="KW-0540">Nuclease</keyword>
<evidence type="ECO:0000259" key="1">
    <source>
        <dbReference type="PROSITE" id="PS50819"/>
    </source>
</evidence>
<keyword evidence="3" id="KW-1185">Reference proteome</keyword>
<dbReference type="Pfam" id="PF14528">
    <property type="entry name" value="LAGLIDADG_3"/>
    <property type="match status" value="2"/>
</dbReference>
<proteinExistence type="predicted"/>
<dbReference type="Gene3D" id="3.10.28.10">
    <property type="entry name" value="Homing endonucleases"/>
    <property type="match status" value="2"/>
</dbReference>
<dbReference type="RefSeq" id="WP_015850211.1">
    <property type="nucleotide sequence ID" value="NC_012883.1"/>
</dbReference>
<dbReference type="InterPro" id="IPR004860">
    <property type="entry name" value="LAGLIDADG_dom"/>
</dbReference>
<feature type="domain" description="DOD-type homing endonuclease" evidence="1">
    <location>
        <begin position="77"/>
        <end position="212"/>
    </location>
</feature>
<dbReference type="GO" id="GO:0004519">
    <property type="term" value="F:endonuclease activity"/>
    <property type="evidence" value="ECO:0007669"/>
    <property type="project" value="UniProtKB-KW"/>
</dbReference>
<accession>C6A014</accession>
<dbReference type="InterPro" id="IPR006142">
    <property type="entry name" value="INTEIN"/>
</dbReference>
<protein>
    <submittedName>
        <fullName evidence="2">Intein/rRNA intron-related DNA endonuclease</fullName>
    </submittedName>
</protein>
<dbReference type="EMBL" id="CP001463">
    <property type="protein sequence ID" value="ACS90995.1"/>
    <property type="molecule type" value="Genomic_DNA"/>
</dbReference>
<dbReference type="GeneID" id="8096959"/>
<evidence type="ECO:0000313" key="2">
    <source>
        <dbReference type="EMBL" id="ACS90995.1"/>
    </source>
</evidence>
<dbReference type="PRINTS" id="PR00379">
    <property type="entry name" value="INTEIN"/>
</dbReference>
<keyword evidence="2" id="KW-0255">Endonuclease</keyword>
<dbReference type="HOGENOM" id="CLU_914059_0_0_2"/>
<dbReference type="Proteomes" id="UP000009079">
    <property type="component" value="Chromosome"/>
</dbReference>
<dbReference type="eggNOG" id="arCOG03156">
    <property type="taxonomic scope" value="Archaea"/>
</dbReference>
<dbReference type="KEGG" id="tsi:TSIB_1946"/>
<dbReference type="SUPFAM" id="SSF55608">
    <property type="entry name" value="Homing endonucleases"/>
    <property type="match status" value="2"/>
</dbReference>
<sequence>MRSLKELNIEELHEIMERAKELREQGTSYSQIASIIGEEFNVKISRPTVMRWCKGLHNPFNKIKEISLEPSPSLAYIIGVFLGDGSTSKRKDGKYRIKLKVIDKDFAERFQKTLEDLGIKATLGFEHDSTRVDRWYVEGTNKMLFQFLNGPREQLFNVAWKYPREFLQGLFDSEGFPVISAKNTFRVQVALANSDLELLSFTEKLLLEKFGISTRLVQTHKKNTPIVIRGVEYKYNVDMYLLWIYRLSHVQKFAKEIGFTARRKQKKLEDALHLSEMPVIEALKLWHKKYIKGPRGYMKRSLIYSSFHTLSSK</sequence>
<name>C6A014_THESM</name>
<dbReference type="STRING" id="604354.TSIB_1946"/>
<dbReference type="AlphaFoldDB" id="C6A014"/>
<dbReference type="GO" id="GO:0016539">
    <property type="term" value="P:intein-mediated protein splicing"/>
    <property type="evidence" value="ECO:0007669"/>
    <property type="project" value="InterPro"/>
</dbReference>
<dbReference type="InterPro" id="IPR004042">
    <property type="entry name" value="Intein_endonuc_central"/>
</dbReference>
<gene>
    <name evidence="2" type="ordered locus">TSIB_1946</name>
</gene>
<dbReference type="InterPro" id="IPR027434">
    <property type="entry name" value="Homing_endonucl"/>
</dbReference>
<keyword evidence="2" id="KW-0378">Hydrolase</keyword>
<evidence type="ECO:0000313" key="3">
    <source>
        <dbReference type="Proteomes" id="UP000009079"/>
    </source>
</evidence>
<dbReference type="PROSITE" id="PS50819">
    <property type="entry name" value="INTEIN_ENDONUCLEASE"/>
    <property type="match status" value="1"/>
</dbReference>
<dbReference type="OrthoDB" id="65293at2157"/>
<organism evidence="2 3">
    <name type="scientific">Thermococcus sibiricus (strain DSM 12597 / MM 739)</name>
    <dbReference type="NCBI Taxonomy" id="604354"/>
    <lineage>
        <taxon>Archaea</taxon>
        <taxon>Methanobacteriati</taxon>
        <taxon>Methanobacteriota</taxon>
        <taxon>Thermococci</taxon>
        <taxon>Thermococcales</taxon>
        <taxon>Thermococcaceae</taxon>
        <taxon>Thermococcus</taxon>
    </lineage>
</organism>